<evidence type="ECO:0000313" key="3">
    <source>
        <dbReference type="Proteomes" id="UP000327085"/>
    </source>
</evidence>
<dbReference type="GO" id="GO:0004523">
    <property type="term" value="F:RNA-DNA hybrid ribonuclease activity"/>
    <property type="evidence" value="ECO:0007669"/>
    <property type="project" value="InterPro"/>
</dbReference>
<dbReference type="Pfam" id="PF13456">
    <property type="entry name" value="RVT_3"/>
    <property type="match status" value="1"/>
</dbReference>
<dbReference type="InterPro" id="IPR053151">
    <property type="entry name" value="RNase_H-like"/>
</dbReference>
<dbReference type="SUPFAM" id="SSF53098">
    <property type="entry name" value="Ribonuclease H-like"/>
    <property type="match status" value="1"/>
</dbReference>
<protein>
    <submittedName>
        <fullName evidence="2">PREDICTED: reverse mRNAase</fullName>
    </submittedName>
</protein>
<evidence type="ECO:0000259" key="1">
    <source>
        <dbReference type="Pfam" id="PF13456"/>
    </source>
</evidence>
<dbReference type="OMA" id="IASMAHY"/>
<dbReference type="InterPro" id="IPR044730">
    <property type="entry name" value="RNase_H-like_dom_plant"/>
</dbReference>
<name>A0A5E4FDM3_PRUDU</name>
<proteinExistence type="predicted"/>
<dbReference type="CDD" id="cd06222">
    <property type="entry name" value="RNase_H_like"/>
    <property type="match status" value="1"/>
</dbReference>
<dbReference type="EMBL" id="CABIKO010000073">
    <property type="protein sequence ID" value="VVA23718.1"/>
    <property type="molecule type" value="Genomic_DNA"/>
</dbReference>
<dbReference type="Proteomes" id="UP000327085">
    <property type="component" value="Chromosome 2"/>
</dbReference>
<feature type="domain" description="RNase H type-1" evidence="1">
    <location>
        <begin position="4"/>
        <end position="118"/>
    </location>
</feature>
<dbReference type="Gene3D" id="3.30.420.10">
    <property type="entry name" value="Ribonuclease H-like superfamily/Ribonuclease H"/>
    <property type="match status" value="1"/>
</dbReference>
<dbReference type="InterPro" id="IPR036397">
    <property type="entry name" value="RNaseH_sf"/>
</dbReference>
<dbReference type="PANTHER" id="PTHR47723">
    <property type="entry name" value="OS05G0353850 PROTEIN"/>
    <property type="match status" value="1"/>
</dbReference>
<organism evidence="2 3">
    <name type="scientific">Prunus dulcis</name>
    <name type="common">Almond</name>
    <name type="synonym">Amygdalus dulcis</name>
    <dbReference type="NCBI Taxonomy" id="3755"/>
    <lineage>
        <taxon>Eukaryota</taxon>
        <taxon>Viridiplantae</taxon>
        <taxon>Streptophyta</taxon>
        <taxon>Embryophyta</taxon>
        <taxon>Tracheophyta</taxon>
        <taxon>Spermatophyta</taxon>
        <taxon>Magnoliopsida</taxon>
        <taxon>eudicotyledons</taxon>
        <taxon>Gunneridae</taxon>
        <taxon>Pentapetalae</taxon>
        <taxon>rosids</taxon>
        <taxon>fabids</taxon>
        <taxon>Rosales</taxon>
        <taxon>Rosaceae</taxon>
        <taxon>Amygdaloideae</taxon>
        <taxon>Amygdaleae</taxon>
        <taxon>Prunus</taxon>
    </lineage>
</organism>
<dbReference type="InterPro" id="IPR012337">
    <property type="entry name" value="RNaseH-like_sf"/>
</dbReference>
<gene>
    <name evidence="2" type="ORF">ALMOND_2B000889</name>
</gene>
<dbReference type="GO" id="GO:0003676">
    <property type="term" value="F:nucleic acid binding"/>
    <property type="evidence" value="ECO:0007669"/>
    <property type="project" value="InterPro"/>
</dbReference>
<dbReference type="InterPro" id="IPR002156">
    <property type="entry name" value="RNaseH_domain"/>
</dbReference>
<reference evidence="3" key="1">
    <citation type="journal article" date="2020" name="Plant J.">
        <title>Transposons played a major role in the diversification between the closely related almond and peach genomes: results from the almond genome sequence.</title>
        <authorList>
            <person name="Alioto T."/>
            <person name="Alexiou K.G."/>
            <person name="Bardil A."/>
            <person name="Barteri F."/>
            <person name="Castanera R."/>
            <person name="Cruz F."/>
            <person name="Dhingra A."/>
            <person name="Duval H."/>
            <person name="Fernandez I Marti A."/>
            <person name="Frias L."/>
            <person name="Galan B."/>
            <person name="Garcia J.L."/>
            <person name="Howad W."/>
            <person name="Gomez-Garrido J."/>
            <person name="Gut M."/>
            <person name="Julca I."/>
            <person name="Morata J."/>
            <person name="Puigdomenech P."/>
            <person name="Ribeca P."/>
            <person name="Rubio Cabetas M.J."/>
            <person name="Vlasova A."/>
            <person name="Wirthensohn M."/>
            <person name="Garcia-Mas J."/>
            <person name="Gabaldon T."/>
            <person name="Casacuberta J.M."/>
            <person name="Arus P."/>
        </authorList>
    </citation>
    <scope>NUCLEOTIDE SEQUENCE [LARGE SCALE GENOMIC DNA]</scope>
    <source>
        <strain evidence="3">cv. Texas</strain>
    </source>
</reference>
<evidence type="ECO:0000313" key="2">
    <source>
        <dbReference type="EMBL" id="VVA23718.1"/>
    </source>
</evidence>
<dbReference type="PANTHER" id="PTHR47723:SF24">
    <property type="entry name" value="RNASE H TYPE-1 DOMAIN-CONTAINING PROTEIN"/>
    <property type="match status" value="1"/>
</dbReference>
<sequence>MVASTAEGGVGLVVRDSVGAFVAGKALHFDNIYYATQVEAIAAREGAILAVERGFTNYIIESDSLQIVSALRTTTTDRYVISPIVEDTKSLLSPIIGDVITHICRTANRVADRMARFARNIGTVATWFEEPPDFIIDLLFDDCN</sequence>
<dbReference type="Gramene" id="VVA23718">
    <property type="protein sequence ID" value="VVA23718"/>
    <property type="gene ID" value="Prudul26B000889"/>
</dbReference>
<dbReference type="InParanoid" id="A0A5E4FDM3"/>
<dbReference type="AlphaFoldDB" id="A0A5E4FDM3"/>
<accession>A0A5E4FDM3</accession>